<keyword evidence="3" id="KW-1185">Reference proteome</keyword>
<organism evidence="2 3">
    <name type="scientific">Scytonema hofmannii FACHB-248</name>
    <dbReference type="NCBI Taxonomy" id="1842502"/>
    <lineage>
        <taxon>Bacteria</taxon>
        <taxon>Bacillati</taxon>
        <taxon>Cyanobacteriota</taxon>
        <taxon>Cyanophyceae</taxon>
        <taxon>Nostocales</taxon>
        <taxon>Scytonemataceae</taxon>
        <taxon>Scytonema</taxon>
    </lineage>
</organism>
<dbReference type="EMBL" id="JACJTA010000004">
    <property type="protein sequence ID" value="MBD2603503.1"/>
    <property type="molecule type" value="Genomic_DNA"/>
</dbReference>
<evidence type="ECO:0000313" key="3">
    <source>
        <dbReference type="Proteomes" id="UP000660380"/>
    </source>
</evidence>
<dbReference type="RefSeq" id="WP_038298160.1">
    <property type="nucleotide sequence ID" value="NZ_JACJTA010000004.1"/>
</dbReference>
<name>A0ABR8GK22_9CYAN</name>
<protein>
    <submittedName>
        <fullName evidence="2">Uncharacterized protein</fullName>
    </submittedName>
</protein>
<dbReference type="Proteomes" id="UP000660380">
    <property type="component" value="Unassembled WGS sequence"/>
</dbReference>
<proteinExistence type="predicted"/>
<evidence type="ECO:0000256" key="1">
    <source>
        <dbReference type="SAM" id="Phobius"/>
    </source>
</evidence>
<reference evidence="2 3" key="1">
    <citation type="journal article" date="2020" name="ISME J.">
        <title>Comparative genomics reveals insights into cyanobacterial evolution and habitat adaptation.</title>
        <authorList>
            <person name="Chen M.Y."/>
            <person name="Teng W.K."/>
            <person name="Zhao L."/>
            <person name="Hu C.X."/>
            <person name="Zhou Y.K."/>
            <person name="Han B.P."/>
            <person name="Song L.R."/>
            <person name="Shu W.S."/>
        </authorList>
    </citation>
    <scope>NUCLEOTIDE SEQUENCE [LARGE SCALE GENOMIC DNA]</scope>
    <source>
        <strain evidence="2 3">FACHB-248</strain>
    </source>
</reference>
<gene>
    <name evidence="2" type="ORF">H6G81_02895</name>
</gene>
<keyword evidence="1" id="KW-0472">Membrane</keyword>
<sequence length="60" mass="6735">MTIYPDKMLQNKAIAYVLSISFGALNIFAMLLPFAEDWFGRLGIIEKMGLKPCAFSTALY</sequence>
<evidence type="ECO:0000313" key="2">
    <source>
        <dbReference type="EMBL" id="MBD2603503.1"/>
    </source>
</evidence>
<accession>A0ABR8GK22</accession>
<keyword evidence="1" id="KW-0812">Transmembrane</keyword>
<comment type="caution">
    <text evidence="2">The sequence shown here is derived from an EMBL/GenBank/DDBJ whole genome shotgun (WGS) entry which is preliminary data.</text>
</comment>
<keyword evidence="1" id="KW-1133">Transmembrane helix</keyword>
<feature type="transmembrane region" description="Helical" evidence="1">
    <location>
        <begin position="13"/>
        <end position="35"/>
    </location>
</feature>